<proteinExistence type="predicted"/>
<organism evidence="1">
    <name type="scientific">marine metagenome</name>
    <dbReference type="NCBI Taxonomy" id="408172"/>
    <lineage>
        <taxon>unclassified sequences</taxon>
        <taxon>metagenomes</taxon>
        <taxon>ecological metagenomes</taxon>
    </lineage>
</organism>
<protein>
    <submittedName>
        <fullName evidence="1">Uncharacterized protein</fullName>
    </submittedName>
</protein>
<dbReference type="AlphaFoldDB" id="A0A381Y8Y7"/>
<reference evidence="1" key="1">
    <citation type="submission" date="2018-05" db="EMBL/GenBank/DDBJ databases">
        <authorList>
            <person name="Lanie J.A."/>
            <person name="Ng W.-L."/>
            <person name="Kazmierczak K.M."/>
            <person name="Andrzejewski T.M."/>
            <person name="Davidsen T.M."/>
            <person name="Wayne K.J."/>
            <person name="Tettelin H."/>
            <person name="Glass J.I."/>
            <person name="Rusch D."/>
            <person name="Podicherti R."/>
            <person name="Tsui H.-C.T."/>
            <person name="Winkler M.E."/>
        </authorList>
    </citation>
    <scope>NUCLEOTIDE SEQUENCE</scope>
</reference>
<name>A0A381Y8Y7_9ZZZZ</name>
<gene>
    <name evidence="1" type="ORF">METZ01_LOCUS126328</name>
</gene>
<dbReference type="EMBL" id="UINC01017656">
    <property type="protein sequence ID" value="SVA73474.1"/>
    <property type="molecule type" value="Genomic_DNA"/>
</dbReference>
<accession>A0A381Y8Y7</accession>
<evidence type="ECO:0000313" key="1">
    <source>
        <dbReference type="EMBL" id="SVA73474.1"/>
    </source>
</evidence>
<sequence length="22" mass="2341">MTSGSSIVPRGALRVLLRELKG</sequence>